<comment type="caution">
    <text evidence="2">The sequence shown here is derived from an EMBL/GenBank/DDBJ whole genome shotgun (WGS) entry which is preliminary data.</text>
</comment>
<evidence type="ECO:0000313" key="2">
    <source>
        <dbReference type="EMBL" id="MPC09108.1"/>
    </source>
</evidence>
<sequence>MWIARQVFICLPAVSLLILKAAISARSQPGPGQQPEGSVSVISRTMTLPENAHFAEGNIDKSYETPECLRI</sequence>
<proteinExistence type="predicted"/>
<evidence type="ECO:0000313" key="3">
    <source>
        <dbReference type="Proteomes" id="UP000324222"/>
    </source>
</evidence>
<organism evidence="2 3">
    <name type="scientific">Portunus trituberculatus</name>
    <name type="common">Swimming crab</name>
    <name type="synonym">Neptunus trituberculatus</name>
    <dbReference type="NCBI Taxonomy" id="210409"/>
    <lineage>
        <taxon>Eukaryota</taxon>
        <taxon>Metazoa</taxon>
        <taxon>Ecdysozoa</taxon>
        <taxon>Arthropoda</taxon>
        <taxon>Crustacea</taxon>
        <taxon>Multicrustacea</taxon>
        <taxon>Malacostraca</taxon>
        <taxon>Eumalacostraca</taxon>
        <taxon>Eucarida</taxon>
        <taxon>Decapoda</taxon>
        <taxon>Pleocyemata</taxon>
        <taxon>Brachyura</taxon>
        <taxon>Eubrachyura</taxon>
        <taxon>Portunoidea</taxon>
        <taxon>Portunidae</taxon>
        <taxon>Portuninae</taxon>
        <taxon>Portunus</taxon>
    </lineage>
</organism>
<reference evidence="2 3" key="1">
    <citation type="submission" date="2019-05" db="EMBL/GenBank/DDBJ databases">
        <title>Another draft genome of Portunus trituberculatus and its Hox gene families provides insights of decapod evolution.</title>
        <authorList>
            <person name="Jeong J.-H."/>
            <person name="Song I."/>
            <person name="Kim S."/>
            <person name="Choi T."/>
            <person name="Kim D."/>
            <person name="Ryu S."/>
            <person name="Kim W."/>
        </authorList>
    </citation>
    <scope>NUCLEOTIDE SEQUENCE [LARGE SCALE GENOMIC DNA]</scope>
    <source>
        <tissue evidence="2">Muscle</tissue>
    </source>
</reference>
<evidence type="ECO:0000256" key="1">
    <source>
        <dbReference type="SAM" id="SignalP"/>
    </source>
</evidence>
<gene>
    <name evidence="2" type="ORF">E2C01_001711</name>
</gene>
<protein>
    <submittedName>
        <fullName evidence="2">Uncharacterized protein</fullName>
    </submittedName>
</protein>
<name>A0A5B7CIR3_PORTR</name>
<keyword evidence="3" id="KW-1185">Reference proteome</keyword>
<dbReference type="Proteomes" id="UP000324222">
    <property type="component" value="Unassembled WGS sequence"/>
</dbReference>
<accession>A0A5B7CIR3</accession>
<feature type="signal peptide" evidence="1">
    <location>
        <begin position="1"/>
        <end position="25"/>
    </location>
</feature>
<dbReference type="EMBL" id="VSRR010000055">
    <property type="protein sequence ID" value="MPC09108.1"/>
    <property type="molecule type" value="Genomic_DNA"/>
</dbReference>
<dbReference type="AlphaFoldDB" id="A0A5B7CIR3"/>
<feature type="chain" id="PRO_5022669231" evidence="1">
    <location>
        <begin position="26"/>
        <end position="71"/>
    </location>
</feature>
<keyword evidence="1" id="KW-0732">Signal</keyword>